<dbReference type="EMBL" id="VSRR010071028">
    <property type="protein sequence ID" value="MPC86287.1"/>
    <property type="molecule type" value="Genomic_DNA"/>
</dbReference>
<sequence>MYLNLPSHESHALYISAQNHTMSVLQLPKHSFMKRNCQNISNSNTPSDF</sequence>
<keyword evidence="2" id="KW-1185">Reference proteome</keyword>
<organism evidence="1 2">
    <name type="scientific">Portunus trituberculatus</name>
    <name type="common">Swimming crab</name>
    <name type="synonym">Neptunus trituberculatus</name>
    <dbReference type="NCBI Taxonomy" id="210409"/>
    <lineage>
        <taxon>Eukaryota</taxon>
        <taxon>Metazoa</taxon>
        <taxon>Ecdysozoa</taxon>
        <taxon>Arthropoda</taxon>
        <taxon>Crustacea</taxon>
        <taxon>Multicrustacea</taxon>
        <taxon>Malacostraca</taxon>
        <taxon>Eumalacostraca</taxon>
        <taxon>Eucarida</taxon>
        <taxon>Decapoda</taxon>
        <taxon>Pleocyemata</taxon>
        <taxon>Brachyura</taxon>
        <taxon>Eubrachyura</taxon>
        <taxon>Portunoidea</taxon>
        <taxon>Portunidae</taxon>
        <taxon>Portuninae</taxon>
        <taxon>Portunus</taxon>
    </lineage>
</organism>
<dbReference type="AlphaFoldDB" id="A0A5B7IXU4"/>
<protein>
    <submittedName>
        <fullName evidence="1">Uncharacterized protein</fullName>
    </submittedName>
</protein>
<dbReference type="Proteomes" id="UP000324222">
    <property type="component" value="Unassembled WGS sequence"/>
</dbReference>
<proteinExistence type="predicted"/>
<evidence type="ECO:0000313" key="2">
    <source>
        <dbReference type="Proteomes" id="UP000324222"/>
    </source>
</evidence>
<accession>A0A5B7IXU4</accession>
<evidence type="ECO:0000313" key="1">
    <source>
        <dbReference type="EMBL" id="MPC86287.1"/>
    </source>
</evidence>
<name>A0A5B7IXU4_PORTR</name>
<comment type="caution">
    <text evidence="1">The sequence shown here is derived from an EMBL/GenBank/DDBJ whole genome shotgun (WGS) entry which is preliminary data.</text>
</comment>
<reference evidence="1 2" key="1">
    <citation type="submission" date="2019-05" db="EMBL/GenBank/DDBJ databases">
        <title>Another draft genome of Portunus trituberculatus and its Hox gene families provides insights of decapod evolution.</title>
        <authorList>
            <person name="Jeong J.-H."/>
            <person name="Song I."/>
            <person name="Kim S."/>
            <person name="Choi T."/>
            <person name="Kim D."/>
            <person name="Ryu S."/>
            <person name="Kim W."/>
        </authorList>
    </citation>
    <scope>NUCLEOTIDE SEQUENCE [LARGE SCALE GENOMIC DNA]</scope>
    <source>
        <tissue evidence="1">Muscle</tissue>
    </source>
</reference>
<gene>
    <name evidence="1" type="ORF">E2C01_081110</name>
</gene>